<gene>
    <name evidence="7" type="ORF">GOM49_02250</name>
</gene>
<sequence>MRTLIFSISAGEGHHQTSLAMKKYILANDNSSEVMIVDTLTYISPLLNKIVIGSYLKAVQIKPSLYRKLYYVIDSSNKLSSFQLSSKFNNLLCIKLKKLIDDFKPDTILSTHPIPTEMLSILKIKCGLDVPIITIITDYAPHNFWLHSGIDAYITANQGLIEDIAEKGMDKSKVYDFGIPINPDFLQKYDRIQTLSSLNLSPNKLTFLVMGGSLGMGKILDLCKELDKIDNDFQLIVITGKNTRLYSQLIKLKPSFSKDIKVLKYTKEINKYMQACDLLFTKPGGITITEAMLSSIPLVLFSPIPGQEEKNIEFLTKRNLAIYLDNIKGCSSIIEDLLMNSFVLQKIKHNYANYIKPRSGNDIYNLMYCLSQNNILKEMQNAKVQKN</sequence>
<evidence type="ECO:0000259" key="6">
    <source>
        <dbReference type="Pfam" id="PF06925"/>
    </source>
</evidence>
<dbReference type="InterPro" id="IPR007235">
    <property type="entry name" value="Glyco_trans_28_C"/>
</dbReference>
<dbReference type="PANTHER" id="PTHR43025:SF3">
    <property type="entry name" value="MONOGALACTOSYLDIACYLGLYCEROL SYNTHASE 1, CHLOROPLASTIC"/>
    <property type="match status" value="1"/>
</dbReference>
<dbReference type="InterPro" id="IPR009695">
    <property type="entry name" value="Diacylglyc_glucosyltr_N"/>
</dbReference>
<dbReference type="SUPFAM" id="SSF53756">
    <property type="entry name" value="UDP-Glycosyltransferase/glycogen phosphorylase"/>
    <property type="match status" value="1"/>
</dbReference>
<dbReference type="Pfam" id="PF04101">
    <property type="entry name" value="Glyco_tran_28_C"/>
    <property type="match status" value="1"/>
</dbReference>
<feature type="domain" description="Glycosyl transferase family 28 C-terminal" evidence="5">
    <location>
        <begin position="207"/>
        <end position="329"/>
    </location>
</feature>
<keyword evidence="8" id="KW-1185">Reference proteome</keyword>
<dbReference type="GO" id="GO:0016758">
    <property type="term" value="F:hexosyltransferase activity"/>
    <property type="evidence" value="ECO:0007669"/>
    <property type="project" value="InterPro"/>
</dbReference>
<evidence type="ECO:0000256" key="4">
    <source>
        <dbReference type="ARBA" id="ARBA00022679"/>
    </source>
</evidence>
<dbReference type="AlphaFoldDB" id="A0A6I6F029"/>
<accession>A0A6I6F029</accession>
<evidence type="ECO:0000256" key="3">
    <source>
        <dbReference type="ARBA" id="ARBA00022676"/>
    </source>
</evidence>
<evidence type="ECO:0000256" key="2">
    <source>
        <dbReference type="ARBA" id="ARBA00006962"/>
    </source>
</evidence>
<comment type="similarity">
    <text evidence="2">Belongs to the glycosyltransferase 28 family.</text>
</comment>
<evidence type="ECO:0000313" key="8">
    <source>
        <dbReference type="Proteomes" id="UP000422764"/>
    </source>
</evidence>
<organism evidence="7 8">
    <name type="scientific">Clostridium bovifaecis</name>
    <dbReference type="NCBI Taxonomy" id="2184719"/>
    <lineage>
        <taxon>Bacteria</taxon>
        <taxon>Bacillati</taxon>
        <taxon>Bacillota</taxon>
        <taxon>Clostridia</taxon>
        <taxon>Eubacteriales</taxon>
        <taxon>Clostridiaceae</taxon>
        <taxon>Clostridium</taxon>
    </lineage>
</organism>
<name>A0A6I6F029_9CLOT</name>
<evidence type="ECO:0000313" key="7">
    <source>
        <dbReference type="EMBL" id="QGU94117.1"/>
    </source>
</evidence>
<dbReference type="EMBL" id="CP046522">
    <property type="protein sequence ID" value="QGU94117.1"/>
    <property type="molecule type" value="Genomic_DNA"/>
</dbReference>
<dbReference type="InterPro" id="IPR050519">
    <property type="entry name" value="Glycosyltransf_28_UgtP"/>
</dbReference>
<dbReference type="Pfam" id="PF06925">
    <property type="entry name" value="MGDG_synth"/>
    <property type="match status" value="1"/>
</dbReference>
<reference evidence="7 8" key="1">
    <citation type="submission" date="2019-12" db="EMBL/GenBank/DDBJ databases">
        <title>Genome sequenceing of Clostridium bovifaecis.</title>
        <authorList>
            <person name="Yao Y."/>
        </authorList>
    </citation>
    <scope>NUCLEOTIDE SEQUENCE [LARGE SCALE GENOMIC DNA]</scope>
    <source>
        <strain evidence="7 8">BXX</strain>
    </source>
</reference>
<proteinExistence type="inferred from homology"/>
<feature type="domain" description="Diacylglycerol glucosyltransferase N-terminal" evidence="6">
    <location>
        <begin position="14"/>
        <end position="181"/>
    </location>
</feature>
<dbReference type="Proteomes" id="UP000422764">
    <property type="component" value="Chromosome"/>
</dbReference>
<dbReference type="GO" id="GO:0009247">
    <property type="term" value="P:glycolipid biosynthetic process"/>
    <property type="evidence" value="ECO:0007669"/>
    <property type="project" value="InterPro"/>
</dbReference>
<dbReference type="PANTHER" id="PTHR43025">
    <property type="entry name" value="MONOGALACTOSYLDIACYLGLYCEROL SYNTHASE"/>
    <property type="match status" value="1"/>
</dbReference>
<keyword evidence="4 7" id="KW-0808">Transferase</keyword>
<dbReference type="GO" id="GO:0016020">
    <property type="term" value="C:membrane"/>
    <property type="evidence" value="ECO:0007669"/>
    <property type="project" value="UniProtKB-SubCell"/>
</dbReference>
<evidence type="ECO:0000259" key="5">
    <source>
        <dbReference type="Pfam" id="PF04101"/>
    </source>
</evidence>
<evidence type="ECO:0000256" key="1">
    <source>
        <dbReference type="ARBA" id="ARBA00004370"/>
    </source>
</evidence>
<comment type="subcellular location">
    <subcellularLocation>
        <location evidence="1">Membrane</location>
    </subcellularLocation>
</comment>
<protein>
    <submittedName>
        <fullName evidence="7">UDP-N-acetylglucosamine--LPS N-acetylglucosamine transferase</fullName>
    </submittedName>
</protein>
<dbReference type="Gene3D" id="3.40.50.2000">
    <property type="entry name" value="Glycogen Phosphorylase B"/>
    <property type="match status" value="1"/>
</dbReference>
<keyword evidence="3" id="KW-0328">Glycosyltransferase</keyword>